<proteinExistence type="predicted"/>
<name>A0A2P6RGQ6_ROSCH</name>
<accession>A0A2P6RGQ6</accession>
<comment type="caution">
    <text evidence="1">The sequence shown here is derived from an EMBL/GenBank/DDBJ whole genome shotgun (WGS) entry which is preliminary data.</text>
</comment>
<organism evidence="1 2">
    <name type="scientific">Rosa chinensis</name>
    <name type="common">China rose</name>
    <dbReference type="NCBI Taxonomy" id="74649"/>
    <lineage>
        <taxon>Eukaryota</taxon>
        <taxon>Viridiplantae</taxon>
        <taxon>Streptophyta</taxon>
        <taxon>Embryophyta</taxon>
        <taxon>Tracheophyta</taxon>
        <taxon>Spermatophyta</taxon>
        <taxon>Magnoliopsida</taxon>
        <taxon>eudicotyledons</taxon>
        <taxon>Gunneridae</taxon>
        <taxon>Pentapetalae</taxon>
        <taxon>rosids</taxon>
        <taxon>fabids</taxon>
        <taxon>Rosales</taxon>
        <taxon>Rosaceae</taxon>
        <taxon>Rosoideae</taxon>
        <taxon>Rosoideae incertae sedis</taxon>
        <taxon>Rosa</taxon>
    </lineage>
</organism>
<dbReference type="AlphaFoldDB" id="A0A2P6RGQ6"/>
<dbReference type="Gramene" id="PRQ45605">
    <property type="protein sequence ID" value="PRQ45605"/>
    <property type="gene ID" value="RchiOBHm_Chr3g0493241"/>
</dbReference>
<protein>
    <submittedName>
        <fullName evidence="1">Uncharacterized protein</fullName>
    </submittedName>
</protein>
<sequence>MLTRDYNHDLFFLLLSLPPCRRHVPPSSIHFRTANHTHSLFLSPMSPIF</sequence>
<dbReference type="EMBL" id="PDCK01000041">
    <property type="protein sequence ID" value="PRQ45605.1"/>
    <property type="molecule type" value="Genomic_DNA"/>
</dbReference>
<evidence type="ECO:0000313" key="2">
    <source>
        <dbReference type="Proteomes" id="UP000238479"/>
    </source>
</evidence>
<evidence type="ECO:0000313" key="1">
    <source>
        <dbReference type="EMBL" id="PRQ45605.1"/>
    </source>
</evidence>
<gene>
    <name evidence="1" type="ORF">RchiOBHm_Chr3g0493241</name>
</gene>
<keyword evidence="2" id="KW-1185">Reference proteome</keyword>
<dbReference type="Proteomes" id="UP000238479">
    <property type="component" value="Chromosome 3"/>
</dbReference>
<reference evidence="1 2" key="1">
    <citation type="journal article" date="2018" name="Nat. Genet.">
        <title>The Rosa genome provides new insights in the design of modern roses.</title>
        <authorList>
            <person name="Bendahmane M."/>
        </authorList>
    </citation>
    <scope>NUCLEOTIDE SEQUENCE [LARGE SCALE GENOMIC DNA]</scope>
    <source>
        <strain evidence="2">cv. Old Blush</strain>
    </source>
</reference>